<evidence type="ECO:0000313" key="1">
    <source>
        <dbReference type="EMBL" id="KAK1766065.1"/>
    </source>
</evidence>
<dbReference type="GeneID" id="85309335"/>
<gene>
    <name evidence="1" type="ORF">QBC33DRAFT_516465</name>
</gene>
<comment type="caution">
    <text evidence="1">The sequence shown here is derived from an EMBL/GenBank/DDBJ whole genome shotgun (WGS) entry which is preliminary data.</text>
</comment>
<protein>
    <submittedName>
        <fullName evidence="1">Uncharacterized protein</fullName>
    </submittedName>
</protein>
<reference evidence="1" key="1">
    <citation type="submission" date="2023-06" db="EMBL/GenBank/DDBJ databases">
        <title>Genome-scale phylogeny and comparative genomics of the fungal order Sordariales.</title>
        <authorList>
            <consortium name="Lawrence Berkeley National Laboratory"/>
            <person name="Hensen N."/>
            <person name="Bonometti L."/>
            <person name="Westerberg I."/>
            <person name="Brannstrom I.O."/>
            <person name="Guillou S."/>
            <person name="Cros-Aarteil S."/>
            <person name="Calhoun S."/>
            <person name="Haridas S."/>
            <person name="Kuo A."/>
            <person name="Mondo S."/>
            <person name="Pangilinan J."/>
            <person name="Riley R."/>
            <person name="Labutti K."/>
            <person name="Andreopoulos B."/>
            <person name="Lipzen A."/>
            <person name="Chen C."/>
            <person name="Yanf M."/>
            <person name="Daum C."/>
            <person name="Ng V."/>
            <person name="Clum A."/>
            <person name="Steindorff A."/>
            <person name="Ohm R."/>
            <person name="Martin F."/>
            <person name="Silar P."/>
            <person name="Natvig D."/>
            <person name="Lalanne C."/>
            <person name="Gautier V."/>
            <person name="Ament-Velasquez S.L."/>
            <person name="Kruys A."/>
            <person name="Hutchinson M.I."/>
            <person name="Powell A.J."/>
            <person name="Barry K."/>
            <person name="Miller A.N."/>
            <person name="Grigoriev I.V."/>
            <person name="Debuchy R."/>
            <person name="Gladieux P."/>
            <person name="Thoren M.H."/>
            <person name="Johannesson H."/>
        </authorList>
    </citation>
    <scope>NUCLEOTIDE SEQUENCE</scope>
    <source>
        <strain evidence="1">8032-3</strain>
    </source>
</reference>
<organism evidence="1 2">
    <name type="scientific">Phialemonium atrogriseum</name>
    <dbReference type="NCBI Taxonomy" id="1093897"/>
    <lineage>
        <taxon>Eukaryota</taxon>
        <taxon>Fungi</taxon>
        <taxon>Dikarya</taxon>
        <taxon>Ascomycota</taxon>
        <taxon>Pezizomycotina</taxon>
        <taxon>Sordariomycetes</taxon>
        <taxon>Sordariomycetidae</taxon>
        <taxon>Cephalothecales</taxon>
        <taxon>Cephalothecaceae</taxon>
        <taxon>Phialemonium</taxon>
    </lineage>
</organism>
<dbReference type="Proteomes" id="UP001244011">
    <property type="component" value="Unassembled WGS sequence"/>
</dbReference>
<evidence type="ECO:0000313" key="2">
    <source>
        <dbReference type="Proteomes" id="UP001244011"/>
    </source>
</evidence>
<accession>A0AAJ0FME9</accession>
<dbReference type="AlphaFoldDB" id="A0AAJ0FME9"/>
<proteinExistence type="predicted"/>
<dbReference type="EMBL" id="MU839013">
    <property type="protein sequence ID" value="KAK1766065.1"/>
    <property type="molecule type" value="Genomic_DNA"/>
</dbReference>
<dbReference type="RefSeq" id="XP_060282278.1">
    <property type="nucleotide sequence ID" value="XM_060426148.1"/>
</dbReference>
<keyword evidence="2" id="KW-1185">Reference proteome</keyword>
<name>A0AAJ0FME9_9PEZI</name>
<sequence length="515" mass="57141">MPPPASSTLTQPVLQVPVMIEGPRDSLKDSLKDKQSATQSSLALRMTRDSSQFIVAPSLVVPVSPQNTIDNALSNFLHKFRLLINYTASTSRVFERKASFLRSNLVSIDIKHPRAKALLQIEDLWDVPAADAAIVKPLKAEQGIPGLHIARQRFYQDPKNKKSYLLARPFEQLGDRIIHSAWKIQNVVYKISIPRKLSNLSNKVNDNLLLPSSPDPRLDASIELIQSMIATHTLVARCTAKVKRSLDIAEAAVDTFLSRIEQGLHRAVATIVSRHCPALDQQPKLQERICSITRGLLRKAEDLLLRHGSRYVDLGEQPPGATASAFPSSSAAVEGRQGFLSWLFGTKQGRREDGQANRGNTTPFYLDQHSCSHLHESSFNPPRNLRWDYREPKSSGPVPLAPLILIRPVYSPFPDDDPRSHHHPFPFSHPALLNTHCTNLILPTLTSPSAAATHHPPCNVAAALHTHRKALSSIALSIAQACLTSRRINHLRAYGNEMRAQADRMGYTLARVVAR</sequence>